<dbReference type="PANTHER" id="PTHR42801">
    <property type="entry name" value="THIOREDOXIN-DEPENDENT PEROXIDE REDUCTASE"/>
    <property type="match status" value="1"/>
</dbReference>
<accession>A0AA45C9A6</accession>
<dbReference type="Pfam" id="PF00578">
    <property type="entry name" value="AhpC-TSA"/>
    <property type="match status" value="1"/>
</dbReference>
<dbReference type="FunFam" id="3.40.30.10:FF:000007">
    <property type="entry name" value="Thioredoxin-dependent thiol peroxidase"/>
    <property type="match status" value="1"/>
</dbReference>
<dbReference type="GO" id="GO:0008379">
    <property type="term" value="F:thioredoxin peroxidase activity"/>
    <property type="evidence" value="ECO:0007669"/>
    <property type="project" value="TreeGrafter"/>
</dbReference>
<feature type="active site" description="Cysteine sulfenic acid (-SOH) intermediate; for peroxidase activity" evidence="12">
    <location>
        <position position="47"/>
    </location>
</feature>
<organism evidence="14 15">
    <name type="scientific">Oceanotoga teriensis</name>
    <dbReference type="NCBI Taxonomy" id="515440"/>
    <lineage>
        <taxon>Bacteria</taxon>
        <taxon>Thermotogati</taxon>
        <taxon>Thermotogota</taxon>
        <taxon>Thermotogae</taxon>
        <taxon>Petrotogales</taxon>
        <taxon>Petrotogaceae</taxon>
        <taxon>Oceanotoga</taxon>
    </lineage>
</organism>
<dbReference type="PIRSF" id="PIRSF000239">
    <property type="entry name" value="AHPC"/>
    <property type="match status" value="1"/>
</dbReference>
<dbReference type="GO" id="GO:0034599">
    <property type="term" value="P:cellular response to oxidative stress"/>
    <property type="evidence" value="ECO:0007669"/>
    <property type="project" value="TreeGrafter"/>
</dbReference>
<gene>
    <name evidence="14" type="ORF">C7380_101135</name>
</gene>
<comment type="catalytic activity">
    <reaction evidence="11">
        <text>a hydroperoxide + [thioredoxin]-dithiol = an alcohol + [thioredoxin]-disulfide + H2O</text>
        <dbReference type="Rhea" id="RHEA:62620"/>
        <dbReference type="Rhea" id="RHEA-COMP:10698"/>
        <dbReference type="Rhea" id="RHEA-COMP:10700"/>
        <dbReference type="ChEBI" id="CHEBI:15377"/>
        <dbReference type="ChEBI" id="CHEBI:29950"/>
        <dbReference type="ChEBI" id="CHEBI:30879"/>
        <dbReference type="ChEBI" id="CHEBI:35924"/>
        <dbReference type="ChEBI" id="CHEBI:50058"/>
        <dbReference type="EC" id="1.11.1.24"/>
    </reaction>
</comment>
<sequence length="158" mass="18391">MSYLKYSLGDIVKEIKLPDSNGVLTDALNSKNIKIIYFYPKDNTKGCTTEALDFTSKVKDFKKYNTVIYGISPDEGKKHFNFIAKNNLKITLLSDTEKKILNEFGVWQKKKLYGKEYMGVIRTTILIDENNKIIKIWEKVNVKNHVEEVLNFIKEMKQ</sequence>
<reference evidence="14 15" key="1">
    <citation type="submission" date="2018-05" db="EMBL/GenBank/DDBJ databases">
        <title>Genomic Encyclopedia of Type Strains, Phase IV (KMG-IV): sequencing the most valuable type-strain genomes for metagenomic binning, comparative biology and taxonomic classification.</title>
        <authorList>
            <person name="Goeker M."/>
        </authorList>
    </citation>
    <scope>NUCLEOTIDE SEQUENCE [LARGE SCALE GENOMIC DNA]</scope>
    <source>
        <strain evidence="14 15">DSM 24906</strain>
    </source>
</reference>
<dbReference type="PROSITE" id="PS51352">
    <property type="entry name" value="THIOREDOXIN_2"/>
    <property type="match status" value="1"/>
</dbReference>
<dbReference type="PANTHER" id="PTHR42801:SF4">
    <property type="entry name" value="AHPC_TSA FAMILY PROTEIN"/>
    <property type="match status" value="1"/>
</dbReference>
<evidence type="ECO:0000256" key="12">
    <source>
        <dbReference type="PIRSR" id="PIRSR000239-1"/>
    </source>
</evidence>
<dbReference type="InterPro" id="IPR024706">
    <property type="entry name" value="Peroxiredoxin_AhpC-typ"/>
</dbReference>
<dbReference type="RefSeq" id="WP_109603553.1">
    <property type="nucleotide sequence ID" value="NZ_QGGI01000001.1"/>
</dbReference>
<evidence type="ECO:0000256" key="10">
    <source>
        <dbReference type="ARBA" id="ARBA00038489"/>
    </source>
</evidence>
<evidence type="ECO:0000256" key="4">
    <source>
        <dbReference type="ARBA" id="ARBA00022559"/>
    </source>
</evidence>
<dbReference type="GO" id="GO:0005737">
    <property type="term" value="C:cytoplasm"/>
    <property type="evidence" value="ECO:0007669"/>
    <property type="project" value="TreeGrafter"/>
</dbReference>
<keyword evidence="15" id="KW-1185">Reference proteome</keyword>
<comment type="subunit">
    <text evidence="2">Monomer.</text>
</comment>
<evidence type="ECO:0000313" key="14">
    <source>
        <dbReference type="EMBL" id="PWJ96562.1"/>
    </source>
</evidence>
<dbReference type="EC" id="1.11.1.24" evidence="3"/>
<evidence type="ECO:0000256" key="7">
    <source>
        <dbReference type="ARBA" id="ARBA00023157"/>
    </source>
</evidence>
<evidence type="ECO:0000256" key="8">
    <source>
        <dbReference type="ARBA" id="ARBA00023284"/>
    </source>
</evidence>
<dbReference type="Proteomes" id="UP000245921">
    <property type="component" value="Unassembled WGS sequence"/>
</dbReference>
<evidence type="ECO:0000256" key="11">
    <source>
        <dbReference type="ARBA" id="ARBA00049091"/>
    </source>
</evidence>
<dbReference type="AlphaFoldDB" id="A0AA45C9A6"/>
<name>A0AA45C9A6_9BACT</name>
<evidence type="ECO:0000313" key="15">
    <source>
        <dbReference type="Proteomes" id="UP000245921"/>
    </source>
</evidence>
<keyword evidence="4" id="KW-0575">Peroxidase</keyword>
<dbReference type="GO" id="GO:0045454">
    <property type="term" value="P:cell redox homeostasis"/>
    <property type="evidence" value="ECO:0007669"/>
    <property type="project" value="TreeGrafter"/>
</dbReference>
<keyword evidence="8" id="KW-0676">Redox-active center</keyword>
<evidence type="ECO:0000259" key="13">
    <source>
        <dbReference type="PROSITE" id="PS51352"/>
    </source>
</evidence>
<evidence type="ECO:0000256" key="6">
    <source>
        <dbReference type="ARBA" id="ARBA00023002"/>
    </source>
</evidence>
<feature type="domain" description="Thioredoxin" evidence="13">
    <location>
        <begin position="6"/>
        <end position="158"/>
    </location>
</feature>
<dbReference type="CDD" id="cd03017">
    <property type="entry name" value="PRX_BCP"/>
    <property type="match status" value="1"/>
</dbReference>
<dbReference type="InterPro" id="IPR000866">
    <property type="entry name" value="AhpC/TSA"/>
</dbReference>
<evidence type="ECO:0000256" key="9">
    <source>
        <dbReference type="ARBA" id="ARBA00032824"/>
    </source>
</evidence>
<dbReference type="Gene3D" id="3.40.30.10">
    <property type="entry name" value="Glutaredoxin"/>
    <property type="match status" value="1"/>
</dbReference>
<comment type="similarity">
    <text evidence="10">Belongs to the peroxiredoxin family. BCP/PrxQ subfamily.</text>
</comment>
<evidence type="ECO:0000256" key="3">
    <source>
        <dbReference type="ARBA" id="ARBA00013017"/>
    </source>
</evidence>
<keyword evidence="5" id="KW-0049">Antioxidant</keyword>
<keyword evidence="6" id="KW-0560">Oxidoreductase</keyword>
<evidence type="ECO:0000256" key="1">
    <source>
        <dbReference type="ARBA" id="ARBA00003330"/>
    </source>
</evidence>
<evidence type="ECO:0000256" key="5">
    <source>
        <dbReference type="ARBA" id="ARBA00022862"/>
    </source>
</evidence>
<evidence type="ECO:0000256" key="2">
    <source>
        <dbReference type="ARBA" id="ARBA00011245"/>
    </source>
</evidence>
<dbReference type="EMBL" id="QGGI01000001">
    <property type="protein sequence ID" value="PWJ96562.1"/>
    <property type="molecule type" value="Genomic_DNA"/>
</dbReference>
<dbReference type="InterPro" id="IPR013766">
    <property type="entry name" value="Thioredoxin_domain"/>
</dbReference>
<dbReference type="SUPFAM" id="SSF52833">
    <property type="entry name" value="Thioredoxin-like"/>
    <property type="match status" value="1"/>
</dbReference>
<dbReference type="InterPro" id="IPR050924">
    <property type="entry name" value="Peroxiredoxin_BCP/PrxQ"/>
</dbReference>
<comment type="function">
    <text evidence="1">Thiol-specific peroxidase that catalyzes the reduction of hydrogen peroxide and organic hydroperoxides to water and alcohols, respectively. Plays a role in cell protection against oxidative stress by detoxifying peroxides and as sensor of hydrogen peroxide-mediated signaling events.</text>
</comment>
<keyword evidence="7" id="KW-1015">Disulfide bond</keyword>
<protein>
    <recommendedName>
        <fullName evidence="3">thioredoxin-dependent peroxiredoxin</fullName>
        <ecNumber evidence="3">1.11.1.24</ecNumber>
    </recommendedName>
    <alternativeName>
        <fullName evidence="9">Thioredoxin peroxidase</fullName>
    </alternativeName>
</protein>
<proteinExistence type="inferred from homology"/>
<dbReference type="InterPro" id="IPR036249">
    <property type="entry name" value="Thioredoxin-like_sf"/>
</dbReference>
<comment type="caution">
    <text evidence="14">The sequence shown here is derived from an EMBL/GenBank/DDBJ whole genome shotgun (WGS) entry which is preliminary data.</text>
</comment>